<dbReference type="PANTHER" id="PTHR11548:SF1">
    <property type="entry name" value="THYMIDYLATE SYNTHASE 1"/>
    <property type="match status" value="1"/>
</dbReference>
<dbReference type="SUPFAM" id="SSF55831">
    <property type="entry name" value="Thymidylate synthase/dCMP hydroxymethylase"/>
    <property type="match status" value="1"/>
</dbReference>
<keyword evidence="5" id="KW-0963">Cytoplasm</keyword>
<dbReference type="NCBIfam" id="NF002499">
    <property type="entry name" value="PRK01827.1-5"/>
    <property type="match status" value="1"/>
</dbReference>
<comment type="function">
    <text evidence="5">Catalyzes the reductive methylation of 2'-deoxyuridine-5'-monophosphate (dUMP) to 2'-deoxythymidine-5'-monophosphate (dTMP) while utilizing 5,10-methylenetetrahydrofolate (mTHF) as the methyl donor and reductant in the reaction, yielding dihydrofolate (DHF) as a by-product. This enzymatic reaction provides an intracellular de novo source of dTMP, an essential precursor for DNA biosynthesis.</text>
</comment>
<dbReference type="InterPro" id="IPR020940">
    <property type="entry name" value="Thymidylate_synthase_AS"/>
</dbReference>
<dbReference type="GO" id="GO:0005829">
    <property type="term" value="C:cytosol"/>
    <property type="evidence" value="ECO:0007669"/>
    <property type="project" value="TreeGrafter"/>
</dbReference>
<gene>
    <name evidence="5" type="primary">thyA</name>
    <name evidence="8" type="ORF">RD110_09455</name>
</gene>
<dbReference type="InterPro" id="IPR023451">
    <property type="entry name" value="Thymidate_synth/dCMP_Mease_dom"/>
</dbReference>
<dbReference type="GO" id="GO:0006231">
    <property type="term" value="P:dTMP biosynthetic process"/>
    <property type="evidence" value="ECO:0007669"/>
    <property type="project" value="UniProtKB-UniRule"/>
</dbReference>
<dbReference type="Proteomes" id="UP000186609">
    <property type="component" value="Chromosome"/>
</dbReference>
<organism evidence="8 9">
    <name type="scientific">Rhodoferax koreensis</name>
    <dbReference type="NCBI Taxonomy" id="1842727"/>
    <lineage>
        <taxon>Bacteria</taxon>
        <taxon>Pseudomonadati</taxon>
        <taxon>Pseudomonadota</taxon>
        <taxon>Betaproteobacteria</taxon>
        <taxon>Burkholderiales</taxon>
        <taxon>Comamonadaceae</taxon>
        <taxon>Rhodoferax</taxon>
    </lineage>
</organism>
<dbReference type="GO" id="GO:0006235">
    <property type="term" value="P:dTTP biosynthetic process"/>
    <property type="evidence" value="ECO:0007669"/>
    <property type="project" value="UniProtKB-UniRule"/>
</dbReference>
<feature type="binding site" description="in other chain" evidence="5">
    <location>
        <begin position="223"/>
        <end position="225"/>
    </location>
    <ligand>
        <name>dUMP</name>
        <dbReference type="ChEBI" id="CHEBI:246422"/>
        <note>ligand shared between dimeric partners</note>
    </ligand>
</feature>
<sequence>MTSSPSRPTRSQYEDFMRHVDTHGVAKGDRTGTGTKSVFGYQMRFDLNEGFPLVTTKKVHLRSIIQELLWFLTGSSSNNWLKERGVTIWDEWARADGDLGPVYGVQWRSWPTPDGGHIDQIAEVIKTLKANPDSRRIIVSAWNVADLDKMALMPCHAFFQFYVAPAQAPGERGKLSCQLYQRSADIFLGVPFNIASYALLTHMVAQQCDLDVGDFIWTGGDCHIYSNHAEQVALQLSRAPYPYPTLHIKRKPDSIFDYQFEDFEVLDYQCHAAIKAPVAV</sequence>
<dbReference type="Pfam" id="PF00303">
    <property type="entry name" value="Thymidylat_synt"/>
    <property type="match status" value="1"/>
</dbReference>
<dbReference type="OrthoDB" id="9774633at2"/>
<dbReference type="NCBIfam" id="NF002497">
    <property type="entry name" value="PRK01827.1-3"/>
    <property type="match status" value="1"/>
</dbReference>
<evidence type="ECO:0000313" key="9">
    <source>
        <dbReference type="Proteomes" id="UP000186609"/>
    </source>
</evidence>
<proteinExistence type="inferred from homology"/>
<comment type="subunit">
    <text evidence="5">Homodimer.</text>
</comment>
<comment type="subcellular location">
    <subcellularLocation>
        <location evidence="5">Cytoplasm</location>
    </subcellularLocation>
</comment>
<dbReference type="PRINTS" id="PR00108">
    <property type="entry name" value="THYMDSNTHASE"/>
</dbReference>
<evidence type="ECO:0000256" key="3">
    <source>
        <dbReference type="ARBA" id="ARBA00022679"/>
    </source>
</evidence>
<dbReference type="GO" id="GO:0032259">
    <property type="term" value="P:methylation"/>
    <property type="evidence" value="ECO:0007669"/>
    <property type="project" value="UniProtKB-KW"/>
</dbReference>
<evidence type="ECO:0000313" key="8">
    <source>
        <dbReference type="EMBL" id="APW37384.1"/>
    </source>
</evidence>
<dbReference type="Gene3D" id="3.30.572.10">
    <property type="entry name" value="Thymidylate synthase/dCMP hydroxymethylase domain"/>
    <property type="match status" value="1"/>
</dbReference>
<dbReference type="PROSITE" id="PS00091">
    <property type="entry name" value="THYMIDYLATE_SYNTHASE"/>
    <property type="match status" value="1"/>
</dbReference>
<feature type="binding site" evidence="5">
    <location>
        <position position="60"/>
    </location>
    <ligand>
        <name>(6R)-5,10-methylene-5,6,7,8-tetrahydrofolate</name>
        <dbReference type="ChEBI" id="CHEBI:15636"/>
    </ligand>
</feature>
<dbReference type="PANTHER" id="PTHR11548">
    <property type="entry name" value="THYMIDYLATE SYNTHASE 1"/>
    <property type="match status" value="1"/>
</dbReference>
<evidence type="ECO:0000259" key="7">
    <source>
        <dbReference type="Pfam" id="PF00303"/>
    </source>
</evidence>
<feature type="active site" evidence="6">
    <location>
        <position position="155"/>
    </location>
</feature>
<feature type="domain" description="Thymidylate synthase/dCMP hydroxymethylase" evidence="7">
    <location>
        <begin position="12"/>
        <end position="280"/>
    </location>
</feature>
<feature type="active site" description="Nucleophile" evidence="5">
    <location>
        <position position="155"/>
    </location>
</feature>
<dbReference type="InterPro" id="IPR000398">
    <property type="entry name" value="Thymidylate_synthase"/>
</dbReference>
<feature type="binding site" evidence="5">
    <location>
        <position position="185"/>
    </location>
    <ligand>
        <name>(6R)-5,10-methylene-5,6,7,8-tetrahydrofolate</name>
        <dbReference type="ChEBI" id="CHEBI:15636"/>
    </ligand>
</feature>
<evidence type="ECO:0000256" key="1">
    <source>
        <dbReference type="ARBA" id="ARBA00011947"/>
    </source>
</evidence>
<dbReference type="KEGG" id="rhy:RD110_09455"/>
<accession>A0A1P8JUF0</accession>
<evidence type="ECO:0000256" key="2">
    <source>
        <dbReference type="ARBA" id="ARBA00022603"/>
    </source>
</evidence>
<dbReference type="GO" id="GO:0004799">
    <property type="term" value="F:thymidylate synthase activity"/>
    <property type="evidence" value="ECO:0007669"/>
    <property type="project" value="UniProtKB-UniRule"/>
</dbReference>
<comment type="pathway">
    <text evidence="5">Pyrimidine metabolism; dTTP biosynthesis.</text>
</comment>
<feature type="binding site" description="in other chain" evidence="5">
    <location>
        <position position="30"/>
    </location>
    <ligand>
        <name>dUMP</name>
        <dbReference type="ChEBI" id="CHEBI:246422"/>
        <note>ligand shared between dimeric partners</note>
    </ligand>
</feature>
<dbReference type="AlphaFoldDB" id="A0A1P8JUF0"/>
<evidence type="ECO:0000256" key="5">
    <source>
        <dbReference type="HAMAP-Rule" id="MF_00008"/>
    </source>
</evidence>
<keyword evidence="2 5" id="KW-0489">Methyltransferase</keyword>
<dbReference type="InterPro" id="IPR045097">
    <property type="entry name" value="Thymidate_synth/dCMP_Mease"/>
</dbReference>
<dbReference type="NCBIfam" id="TIGR03284">
    <property type="entry name" value="thym_sym"/>
    <property type="match status" value="2"/>
</dbReference>
<dbReference type="CDD" id="cd00351">
    <property type="entry name" value="TS_Pyrimidine_HMase"/>
    <property type="match status" value="1"/>
</dbReference>
<dbReference type="RefSeq" id="WP_076198852.1">
    <property type="nucleotide sequence ID" value="NZ_CP019236.1"/>
</dbReference>
<dbReference type="InterPro" id="IPR036926">
    <property type="entry name" value="Thymidate_synth/dCMP_Mease_sf"/>
</dbReference>
<protein>
    <recommendedName>
        <fullName evidence="1 5">Thymidylate synthase</fullName>
        <shortName evidence="5">TS</shortName>
        <shortName evidence="5">TSase</shortName>
        <ecNumber evidence="1 5">2.1.1.45</ecNumber>
    </recommendedName>
</protein>
<dbReference type="EMBL" id="CP019236">
    <property type="protein sequence ID" value="APW37384.1"/>
    <property type="molecule type" value="Genomic_DNA"/>
</dbReference>
<dbReference type="HAMAP" id="MF_00008">
    <property type="entry name" value="Thymidy_synth_bact"/>
    <property type="match status" value="1"/>
</dbReference>
<keyword evidence="4 5" id="KW-0545">Nucleotide biosynthesis</keyword>
<dbReference type="FunFam" id="3.30.572.10:FF:000013">
    <property type="entry name" value="Thymidylate synthase"/>
    <property type="match status" value="1"/>
</dbReference>
<name>A0A1P8JUF0_9BURK</name>
<feature type="binding site" description="in other chain" evidence="5">
    <location>
        <position position="193"/>
    </location>
    <ligand>
        <name>dUMP</name>
        <dbReference type="ChEBI" id="CHEBI:246422"/>
        <note>ligand shared between dimeric partners</note>
    </ligand>
</feature>
<feature type="binding site" evidence="5">
    <location>
        <position position="279"/>
    </location>
    <ligand>
        <name>(6R)-5,10-methylene-5,6,7,8-tetrahydrofolate</name>
        <dbReference type="ChEBI" id="CHEBI:15636"/>
    </ligand>
</feature>
<evidence type="ECO:0000256" key="4">
    <source>
        <dbReference type="ARBA" id="ARBA00022727"/>
    </source>
</evidence>
<dbReference type="UniPathway" id="UPA00575"/>
<keyword evidence="3 5" id="KW-0808">Transferase</keyword>
<comment type="catalytic activity">
    <reaction evidence="5">
        <text>dUMP + (6R)-5,10-methylene-5,6,7,8-tetrahydrofolate = 7,8-dihydrofolate + dTMP</text>
        <dbReference type="Rhea" id="RHEA:12104"/>
        <dbReference type="ChEBI" id="CHEBI:15636"/>
        <dbReference type="ChEBI" id="CHEBI:57451"/>
        <dbReference type="ChEBI" id="CHEBI:63528"/>
        <dbReference type="ChEBI" id="CHEBI:246422"/>
        <dbReference type="EC" id="2.1.1.45"/>
    </reaction>
</comment>
<dbReference type="STRING" id="1842727.RD110_09455"/>
<reference evidence="8 9" key="1">
    <citation type="submission" date="2017-01" db="EMBL/GenBank/DDBJ databases">
        <authorList>
            <person name="Mah S.A."/>
            <person name="Swanson W.J."/>
            <person name="Moy G.W."/>
            <person name="Vacquier V.D."/>
        </authorList>
    </citation>
    <scope>NUCLEOTIDE SEQUENCE [LARGE SCALE GENOMIC DNA]</scope>
    <source>
        <strain evidence="8 9">DCY110</strain>
    </source>
</reference>
<dbReference type="EC" id="2.1.1.45" evidence="1 5"/>
<feature type="binding site" evidence="5">
    <location>
        <begin position="135"/>
        <end position="136"/>
    </location>
    <ligand>
        <name>dUMP</name>
        <dbReference type="ChEBI" id="CHEBI:246422"/>
        <note>ligand shared between dimeric partners</note>
    </ligand>
</feature>
<evidence type="ECO:0000256" key="6">
    <source>
        <dbReference type="PROSITE-ProRule" id="PRU10016"/>
    </source>
</evidence>
<keyword evidence="9" id="KW-1185">Reference proteome</keyword>
<comment type="similarity">
    <text evidence="5">Belongs to the thymidylate synthase family. Bacterial-type ThyA subfamily.</text>
</comment>
<feature type="binding site" description="in other chain" evidence="5">
    <location>
        <begin position="182"/>
        <end position="185"/>
    </location>
    <ligand>
        <name>dUMP</name>
        <dbReference type="ChEBI" id="CHEBI:246422"/>
        <note>ligand shared between dimeric partners</note>
    </ligand>
</feature>